<dbReference type="RefSeq" id="XP_008716322.1">
    <property type="nucleotide sequence ID" value="XM_008718100.1"/>
</dbReference>
<accession>W2S179</accession>
<dbReference type="EMBL" id="KB822719">
    <property type="protein sequence ID" value="ETN41813.1"/>
    <property type="molecule type" value="Genomic_DNA"/>
</dbReference>
<reference evidence="2 3" key="1">
    <citation type="submission" date="2013-03" db="EMBL/GenBank/DDBJ databases">
        <title>The Genome Sequence of Phialophora europaea CBS 101466.</title>
        <authorList>
            <consortium name="The Broad Institute Genomics Platform"/>
            <person name="Cuomo C."/>
            <person name="de Hoog S."/>
            <person name="Gorbushina A."/>
            <person name="Walker B."/>
            <person name="Young S.K."/>
            <person name="Zeng Q."/>
            <person name="Gargeya S."/>
            <person name="Fitzgerald M."/>
            <person name="Haas B."/>
            <person name="Abouelleil A."/>
            <person name="Allen A.W."/>
            <person name="Alvarado L."/>
            <person name="Arachchi H.M."/>
            <person name="Berlin A.M."/>
            <person name="Chapman S.B."/>
            <person name="Gainer-Dewar J."/>
            <person name="Goldberg J."/>
            <person name="Griggs A."/>
            <person name="Gujja S."/>
            <person name="Hansen M."/>
            <person name="Howarth C."/>
            <person name="Imamovic A."/>
            <person name="Ireland A."/>
            <person name="Larimer J."/>
            <person name="McCowan C."/>
            <person name="Murphy C."/>
            <person name="Pearson M."/>
            <person name="Poon T.W."/>
            <person name="Priest M."/>
            <person name="Roberts A."/>
            <person name="Saif S."/>
            <person name="Shea T."/>
            <person name="Sisk P."/>
            <person name="Sykes S."/>
            <person name="Wortman J."/>
            <person name="Nusbaum C."/>
            <person name="Birren B."/>
        </authorList>
    </citation>
    <scope>NUCLEOTIDE SEQUENCE [LARGE SCALE GENOMIC DNA]</scope>
    <source>
        <strain evidence="2 3">CBS 101466</strain>
    </source>
</reference>
<name>W2S179_CYPE1</name>
<evidence type="ECO:0000313" key="2">
    <source>
        <dbReference type="EMBL" id="ETN41813.1"/>
    </source>
</evidence>
<dbReference type="Proteomes" id="UP000030752">
    <property type="component" value="Unassembled WGS sequence"/>
</dbReference>
<dbReference type="HOGENOM" id="CLU_1517800_0_0_1"/>
<feature type="signal peptide" evidence="1">
    <location>
        <begin position="1"/>
        <end position="15"/>
    </location>
</feature>
<gene>
    <name evidence="2" type="ORF">HMPREF1541_03750</name>
</gene>
<evidence type="ECO:0000313" key="3">
    <source>
        <dbReference type="Proteomes" id="UP000030752"/>
    </source>
</evidence>
<dbReference type="InParanoid" id="W2S179"/>
<keyword evidence="3" id="KW-1185">Reference proteome</keyword>
<proteinExistence type="predicted"/>
<organism evidence="2 3">
    <name type="scientific">Cyphellophora europaea (strain CBS 101466)</name>
    <name type="common">Phialophora europaea</name>
    <dbReference type="NCBI Taxonomy" id="1220924"/>
    <lineage>
        <taxon>Eukaryota</taxon>
        <taxon>Fungi</taxon>
        <taxon>Dikarya</taxon>
        <taxon>Ascomycota</taxon>
        <taxon>Pezizomycotina</taxon>
        <taxon>Eurotiomycetes</taxon>
        <taxon>Chaetothyriomycetidae</taxon>
        <taxon>Chaetothyriales</taxon>
        <taxon>Cyphellophoraceae</taxon>
        <taxon>Cyphellophora</taxon>
    </lineage>
</organism>
<keyword evidence="1" id="KW-0732">Signal</keyword>
<protein>
    <recommendedName>
        <fullName evidence="4">Ecp2 effector protein domain-containing protein</fullName>
    </recommendedName>
</protein>
<evidence type="ECO:0000256" key="1">
    <source>
        <dbReference type="SAM" id="SignalP"/>
    </source>
</evidence>
<sequence length="177" mass="19551">MHVGILNILLALGSATPLTTSYPKPLVSRYTKNVKKPPGSDKVGWCDRRAGRTNYDTCHVIEKVTGQGSSPCHKIDNGGSPEMGIWPSVDVECTMFENDNCKYRIKRDGKWIDQQTRPLKGWGWDDMTQYNWGIEGFQGDSHDHGPKSIFCWMKYNTVGLGKESNAGLGCPAGGPVC</sequence>
<dbReference type="AlphaFoldDB" id="W2S179"/>
<dbReference type="VEuPathDB" id="FungiDB:HMPREF1541_03750"/>
<feature type="chain" id="PRO_5012813672" description="Ecp2 effector protein domain-containing protein" evidence="1">
    <location>
        <begin position="16"/>
        <end position="177"/>
    </location>
</feature>
<dbReference type="GeneID" id="19971089"/>
<evidence type="ECO:0008006" key="4">
    <source>
        <dbReference type="Google" id="ProtNLM"/>
    </source>
</evidence>